<proteinExistence type="predicted"/>
<dbReference type="InterPro" id="IPR001387">
    <property type="entry name" value="Cro/C1-type_HTH"/>
</dbReference>
<dbReference type="SUPFAM" id="SSF47413">
    <property type="entry name" value="lambda repressor-like DNA-binding domains"/>
    <property type="match status" value="1"/>
</dbReference>
<dbReference type="SMART" id="SM00530">
    <property type="entry name" value="HTH_XRE"/>
    <property type="match status" value="1"/>
</dbReference>
<evidence type="ECO:0000313" key="4">
    <source>
        <dbReference type="Proteomes" id="UP000613208"/>
    </source>
</evidence>
<dbReference type="InterPro" id="IPR010982">
    <property type="entry name" value="Lambda_DNA-bd_dom_sf"/>
</dbReference>
<dbReference type="Gene3D" id="1.10.260.40">
    <property type="entry name" value="lambda repressor-like DNA-binding domains"/>
    <property type="match status" value="1"/>
</dbReference>
<feature type="domain" description="HTH cro/C1-type" evidence="2">
    <location>
        <begin position="13"/>
        <end position="67"/>
    </location>
</feature>
<dbReference type="PROSITE" id="PS50943">
    <property type="entry name" value="HTH_CROC1"/>
    <property type="match status" value="1"/>
</dbReference>
<accession>A0A916QCR9</accession>
<dbReference type="Proteomes" id="UP000613208">
    <property type="component" value="Unassembled WGS sequence"/>
</dbReference>
<keyword evidence="4" id="KW-1185">Reference proteome</keyword>
<dbReference type="Pfam" id="PF01381">
    <property type="entry name" value="HTH_3"/>
    <property type="match status" value="1"/>
</dbReference>
<reference evidence="3" key="1">
    <citation type="submission" date="2020-06" db="EMBL/GenBank/DDBJ databases">
        <title>Characterization of fructooligosaccharide metabolism and fructooligosaccharide-degrading enzymes in human commensal butyrate producers.</title>
        <authorList>
            <person name="Tanno H."/>
            <person name="Fujii T."/>
            <person name="Hirano K."/>
            <person name="Maeno S."/>
            <person name="Tonozuka T."/>
            <person name="Sakamoto M."/>
            <person name="Ohkuma M."/>
            <person name="Tochio T."/>
            <person name="Endo A."/>
        </authorList>
    </citation>
    <scope>NUCLEOTIDE SEQUENCE</scope>
    <source>
        <strain evidence="3">JCM 17466</strain>
    </source>
</reference>
<protein>
    <recommendedName>
        <fullName evidence="2">HTH cro/C1-type domain-containing protein</fullName>
    </recommendedName>
</protein>
<dbReference type="GO" id="GO:0003677">
    <property type="term" value="F:DNA binding"/>
    <property type="evidence" value="ECO:0007669"/>
    <property type="project" value="UniProtKB-KW"/>
</dbReference>
<dbReference type="PANTHER" id="PTHR46558:SF4">
    <property type="entry name" value="DNA-BIDING PHAGE PROTEIN"/>
    <property type="match status" value="1"/>
</dbReference>
<dbReference type="RefSeq" id="WP_087202377.1">
    <property type="nucleotide sequence ID" value="NZ_BLYI01000050.1"/>
</dbReference>
<comment type="caution">
    <text evidence="3">The sequence shown here is derived from an EMBL/GenBank/DDBJ whole genome shotgun (WGS) entry which is preliminary data.</text>
</comment>
<organism evidence="3 4">
    <name type="scientific">Anaerostipes butyraticus</name>
    <dbReference type="NCBI Taxonomy" id="645466"/>
    <lineage>
        <taxon>Bacteria</taxon>
        <taxon>Bacillati</taxon>
        <taxon>Bacillota</taxon>
        <taxon>Clostridia</taxon>
        <taxon>Lachnospirales</taxon>
        <taxon>Lachnospiraceae</taxon>
        <taxon>Anaerostipes</taxon>
    </lineage>
</organism>
<dbReference type="CDD" id="cd00093">
    <property type="entry name" value="HTH_XRE"/>
    <property type="match status" value="1"/>
</dbReference>
<dbReference type="AlphaFoldDB" id="A0A916QCR9"/>
<keyword evidence="1" id="KW-0238">DNA-binding</keyword>
<dbReference type="PANTHER" id="PTHR46558">
    <property type="entry name" value="TRACRIPTIONAL REGULATORY PROTEIN-RELATED-RELATED"/>
    <property type="match status" value="1"/>
</dbReference>
<evidence type="ECO:0000259" key="2">
    <source>
        <dbReference type="PROSITE" id="PS50943"/>
    </source>
</evidence>
<name>A0A916QCR9_9FIRM</name>
<evidence type="ECO:0000313" key="3">
    <source>
        <dbReference type="EMBL" id="GFO86129.1"/>
    </source>
</evidence>
<gene>
    <name evidence="3" type="ORF">ANBU17_24760</name>
</gene>
<evidence type="ECO:0000256" key="1">
    <source>
        <dbReference type="ARBA" id="ARBA00023125"/>
    </source>
</evidence>
<dbReference type="EMBL" id="BLYI01000050">
    <property type="protein sequence ID" value="GFO86129.1"/>
    <property type="molecule type" value="Genomic_DNA"/>
</dbReference>
<sequence length="113" mass="13078">MEQSEIRRIGRILKERRLQLGYTQEYAAEKAGISYSYYTKIERGQQLPSLEVAMVLSKTFSLSMDRWLLCQAHDYRMSPAALNLIQYVSSLDNKTIETIQELLSKASLVEKQN</sequence>